<feature type="chain" id="PRO_5022043053" description="Amidase-like protein" evidence="2">
    <location>
        <begin position="33"/>
        <end position="268"/>
    </location>
</feature>
<evidence type="ECO:0000256" key="2">
    <source>
        <dbReference type="SAM" id="SignalP"/>
    </source>
</evidence>
<feature type="signal peptide" evidence="2">
    <location>
        <begin position="1"/>
        <end position="32"/>
    </location>
</feature>
<protein>
    <recommendedName>
        <fullName evidence="5">Amidase-like protein</fullName>
    </recommendedName>
</protein>
<accession>A0A561UD64</accession>
<evidence type="ECO:0008006" key="5">
    <source>
        <dbReference type="Google" id="ProtNLM"/>
    </source>
</evidence>
<sequence>MHKLLARRLAGAALALTLAGAPALLAAPAAQADAVPVTAPAGIPSFNDILRGVEVDWAEQHWADTAWNDATPVAFGADQPNYQCAEYVARALAAAGLVPGLGPDDPQNDYFTYVAPNGKTYDLLLITDLPQYHNLYDYLMDSHLGTDVGDHPELARPGDVVVTYGGPNGAKTHTGLVATAQDGTNEPTVDAHNRARSHYGYHYYAPSHLVQINPLGLLDGFADAAAPAPSAAAPAPAANPLSRLARPAAPKAPAAPGGVVTGPFGPQV</sequence>
<feature type="region of interest" description="Disordered" evidence="1">
    <location>
        <begin position="248"/>
        <end position="268"/>
    </location>
</feature>
<comment type="caution">
    <text evidence="3">The sequence shown here is derived from an EMBL/GenBank/DDBJ whole genome shotgun (WGS) entry which is preliminary data.</text>
</comment>
<proteinExistence type="predicted"/>
<keyword evidence="4" id="KW-1185">Reference proteome</keyword>
<dbReference type="AlphaFoldDB" id="A0A561UD64"/>
<gene>
    <name evidence="3" type="ORF">FHX73_111093</name>
</gene>
<reference evidence="3 4" key="1">
    <citation type="submission" date="2019-06" db="EMBL/GenBank/DDBJ databases">
        <title>Sequencing the genomes of 1000 actinobacteria strains.</title>
        <authorList>
            <person name="Klenk H.-P."/>
        </authorList>
    </citation>
    <scope>NUCLEOTIDE SEQUENCE [LARGE SCALE GENOMIC DNA]</scope>
    <source>
        <strain evidence="3 4">DSM 44826</strain>
    </source>
</reference>
<evidence type="ECO:0000313" key="3">
    <source>
        <dbReference type="EMBL" id="TWF97313.1"/>
    </source>
</evidence>
<keyword evidence="2" id="KW-0732">Signal</keyword>
<name>A0A561UD64_9ACTN</name>
<dbReference type="Proteomes" id="UP000317940">
    <property type="component" value="Unassembled WGS sequence"/>
</dbReference>
<evidence type="ECO:0000313" key="4">
    <source>
        <dbReference type="Proteomes" id="UP000317940"/>
    </source>
</evidence>
<organism evidence="3 4">
    <name type="scientific">Kitasatospora viridis</name>
    <dbReference type="NCBI Taxonomy" id="281105"/>
    <lineage>
        <taxon>Bacteria</taxon>
        <taxon>Bacillati</taxon>
        <taxon>Actinomycetota</taxon>
        <taxon>Actinomycetes</taxon>
        <taxon>Kitasatosporales</taxon>
        <taxon>Streptomycetaceae</taxon>
        <taxon>Kitasatospora</taxon>
    </lineage>
</organism>
<evidence type="ECO:0000256" key="1">
    <source>
        <dbReference type="SAM" id="MobiDB-lite"/>
    </source>
</evidence>
<dbReference type="OrthoDB" id="3869892at2"/>
<dbReference type="RefSeq" id="WP_145903713.1">
    <property type="nucleotide sequence ID" value="NZ_BAAAMZ010000008.1"/>
</dbReference>
<dbReference type="EMBL" id="VIWT01000001">
    <property type="protein sequence ID" value="TWF97313.1"/>
    <property type="molecule type" value="Genomic_DNA"/>
</dbReference>